<dbReference type="SUPFAM" id="SSF47240">
    <property type="entry name" value="Ferritin-like"/>
    <property type="match status" value="1"/>
</dbReference>
<dbReference type="AlphaFoldDB" id="A0A974XES0"/>
<dbReference type="CDD" id="cd01048">
    <property type="entry name" value="Ferritin_like_AB2"/>
    <property type="match status" value="1"/>
</dbReference>
<accession>A0A974XES0</accession>
<feature type="signal peptide" evidence="2">
    <location>
        <begin position="1"/>
        <end position="34"/>
    </location>
</feature>
<dbReference type="Pfam" id="PF09968">
    <property type="entry name" value="DUF2202"/>
    <property type="match status" value="1"/>
</dbReference>
<evidence type="ECO:0000256" key="2">
    <source>
        <dbReference type="SAM" id="SignalP"/>
    </source>
</evidence>
<evidence type="ECO:0000259" key="3">
    <source>
        <dbReference type="Pfam" id="PF09968"/>
    </source>
</evidence>
<dbReference type="KEGG" id="alka:J0B03_00030"/>
<dbReference type="InterPro" id="IPR019243">
    <property type="entry name" value="DUF2202"/>
</dbReference>
<dbReference type="RefSeq" id="WP_207299860.1">
    <property type="nucleotide sequence ID" value="NZ_CP071444.1"/>
</dbReference>
<sequence>MKNINLSKDSFLKRGFLLLLVFAMLLAVSCSNTTTDPTNNEEPQNQTSTDAPVDEVIRPDHEINPTPDPLSVDQAALSLDGYGALGALADEDLTLIDMLTYAVQDEYLAHGEYVAIMDKFGNQNPYANIKRSEEMHLSFLQEVYDSYGLAFPEDTSSDHSIIPEDLLQAAQTGVQAEIDNIAMYERFLEYELPENIEQVFIALKNGSESHLLAFQKQVDRLS</sequence>
<feature type="chain" id="PRO_5038735727" evidence="2">
    <location>
        <begin position="35"/>
        <end position="222"/>
    </location>
</feature>
<protein>
    <submittedName>
        <fullName evidence="4">DUF2202 domain-containing protein</fullName>
    </submittedName>
</protein>
<organism evidence="4 5">
    <name type="scientific">Alkalibacter rhizosphaerae</name>
    <dbReference type="NCBI Taxonomy" id="2815577"/>
    <lineage>
        <taxon>Bacteria</taxon>
        <taxon>Bacillati</taxon>
        <taxon>Bacillota</taxon>
        <taxon>Clostridia</taxon>
        <taxon>Eubacteriales</taxon>
        <taxon>Eubacteriaceae</taxon>
        <taxon>Alkalibacter</taxon>
    </lineage>
</organism>
<name>A0A974XES0_9FIRM</name>
<feature type="region of interest" description="Disordered" evidence="1">
    <location>
        <begin position="34"/>
        <end position="53"/>
    </location>
</feature>
<reference evidence="4" key="1">
    <citation type="submission" date="2021-03" db="EMBL/GenBank/DDBJ databases">
        <title>Alkalibacter marinus sp. nov., isolated from tidal flat sediment.</title>
        <authorList>
            <person name="Namirimu T."/>
            <person name="Yang J.-A."/>
            <person name="Yang S.-H."/>
            <person name="Kim Y.-J."/>
            <person name="Kwon K.K."/>
        </authorList>
    </citation>
    <scope>NUCLEOTIDE SEQUENCE</scope>
    <source>
        <strain evidence="4">ES005</strain>
    </source>
</reference>
<feature type="domain" description="DUF2202" evidence="3">
    <location>
        <begin position="96"/>
        <end position="219"/>
    </location>
</feature>
<dbReference type="EMBL" id="CP071444">
    <property type="protein sequence ID" value="QSX08519.1"/>
    <property type="molecule type" value="Genomic_DNA"/>
</dbReference>
<evidence type="ECO:0000313" key="5">
    <source>
        <dbReference type="Proteomes" id="UP000663499"/>
    </source>
</evidence>
<dbReference type="InterPro" id="IPR012347">
    <property type="entry name" value="Ferritin-like"/>
</dbReference>
<gene>
    <name evidence="4" type="ORF">J0B03_00030</name>
</gene>
<proteinExistence type="predicted"/>
<evidence type="ECO:0000256" key="1">
    <source>
        <dbReference type="SAM" id="MobiDB-lite"/>
    </source>
</evidence>
<dbReference type="Gene3D" id="1.20.1260.10">
    <property type="match status" value="1"/>
</dbReference>
<dbReference type="Proteomes" id="UP000663499">
    <property type="component" value="Chromosome"/>
</dbReference>
<evidence type="ECO:0000313" key="4">
    <source>
        <dbReference type="EMBL" id="QSX08519.1"/>
    </source>
</evidence>
<dbReference type="InterPro" id="IPR009078">
    <property type="entry name" value="Ferritin-like_SF"/>
</dbReference>
<keyword evidence="5" id="KW-1185">Reference proteome</keyword>
<keyword evidence="2" id="KW-0732">Signal</keyword>
<feature type="compositionally biased region" description="Low complexity" evidence="1">
    <location>
        <begin position="34"/>
        <end position="45"/>
    </location>
</feature>
<dbReference type="PROSITE" id="PS51257">
    <property type="entry name" value="PROKAR_LIPOPROTEIN"/>
    <property type="match status" value="1"/>
</dbReference>